<feature type="domain" description="DC1" evidence="3">
    <location>
        <begin position="22"/>
        <end position="70"/>
    </location>
</feature>
<dbReference type="EMBL" id="CACSHJ010000096">
    <property type="protein sequence ID" value="CAA0403323.1"/>
    <property type="molecule type" value="Genomic_DNA"/>
</dbReference>
<dbReference type="SUPFAM" id="SSF57889">
    <property type="entry name" value="Cysteine-rich domain"/>
    <property type="match status" value="4"/>
</dbReference>
<feature type="domain" description="DC1-like C-terminal" evidence="4">
    <location>
        <begin position="557"/>
        <end position="599"/>
    </location>
</feature>
<dbReference type="Gene3D" id="3.30.60.20">
    <property type="match status" value="1"/>
</dbReference>
<dbReference type="Proteomes" id="UP000434276">
    <property type="component" value="Unassembled WGS sequence"/>
</dbReference>
<dbReference type="PANTHER" id="PTHR32410:SF204">
    <property type="entry name" value="CHP-RICH ZINC FINGER PROTEIN-LIKE-RELATED"/>
    <property type="match status" value="1"/>
</dbReference>
<gene>
    <name evidence="5" type="ORF">C24_LOCUS22464</name>
</gene>
<dbReference type="AlphaFoldDB" id="A0A5S9Y5H5"/>
<feature type="region of interest" description="Disordered" evidence="2">
    <location>
        <begin position="99"/>
        <end position="118"/>
    </location>
</feature>
<evidence type="ECO:0000259" key="4">
    <source>
        <dbReference type="Pfam" id="PF22926"/>
    </source>
</evidence>
<dbReference type="OrthoDB" id="938199at2759"/>
<feature type="domain" description="DC1" evidence="3">
    <location>
        <begin position="489"/>
        <end position="535"/>
    </location>
</feature>
<accession>A0A5S9Y5H5</accession>
<name>A0A5S9Y5H5_ARATH</name>
<evidence type="ECO:0000256" key="2">
    <source>
        <dbReference type="SAM" id="MobiDB-lite"/>
    </source>
</evidence>
<feature type="domain" description="DC1" evidence="3">
    <location>
        <begin position="314"/>
        <end position="362"/>
    </location>
</feature>
<dbReference type="InterPro" id="IPR004146">
    <property type="entry name" value="DC1"/>
</dbReference>
<organism evidence="5 6">
    <name type="scientific">Arabidopsis thaliana</name>
    <name type="common">Mouse-ear cress</name>
    <dbReference type="NCBI Taxonomy" id="3702"/>
    <lineage>
        <taxon>Eukaryota</taxon>
        <taxon>Viridiplantae</taxon>
        <taxon>Streptophyta</taxon>
        <taxon>Embryophyta</taxon>
        <taxon>Tracheophyta</taxon>
        <taxon>Spermatophyta</taxon>
        <taxon>Magnoliopsida</taxon>
        <taxon>eudicotyledons</taxon>
        <taxon>Gunneridae</taxon>
        <taxon>Pentapetalae</taxon>
        <taxon>rosids</taxon>
        <taxon>malvids</taxon>
        <taxon>Brassicales</taxon>
        <taxon>Brassicaceae</taxon>
        <taxon>Camelineae</taxon>
        <taxon>Arabidopsis</taxon>
    </lineage>
</organism>
<dbReference type="InterPro" id="IPR054483">
    <property type="entry name" value="DC1-like_CT"/>
</dbReference>
<feature type="domain" description="DC1" evidence="3">
    <location>
        <begin position="228"/>
        <end position="276"/>
    </location>
</feature>
<feature type="domain" description="DC1" evidence="3">
    <location>
        <begin position="175"/>
        <end position="218"/>
    </location>
</feature>
<sequence length="599" mass="68914">MEEPKNIHPAALYTKGCRLAHPTHPHTLSPKLSKNTKSNCFTCGKQVSTSSRGFHYHCTICDVDFHEECVNIPRKILHPFHLQHPLFLTYGKHDNIIDGSNMSEQGPYEDQGTSDPGKSGWGNIFDNCTWCGKYIPTPSSHPRMTVFYRCSICNFCLDTMCTQTKPPLTIENPKGHHHSLVLFPRPLLVPCDACGLVNASEASYACFQCNYVVHQYCVDLPRVIKITRHPHRLSFSPYLPPPNSLCRVCYKTVDIKYGQYSCKDEDCSYVLHTKCATHVMVWDGKELEWEPEEPGVIEDIAPFKNVGDGLIEHFSHEHHLKLEKYDSVRDARKQCEACVLPIHLHDFYKCMQCDFFLHVVCACLPKKVDHALHNHSIILDPSPLPTDGNLQCSACSRTSTGFKYKCAEKNCKIHWFKIDVPCFLVPEYSIDKVHEHPLFIAPFNYDYEPFRCNGCKRGLTKNRLQCSTLCEYSICYECATIPSELHYKYDKHPLTLCYGEDTDDKYWCEECEKEVNTSEWFYTCNECCTTIHRNCLFGFHVYLKPGNTFKYHNQRMVEVLDNKSSTRPVCSRCEDRCQGSIYFKVDVRNVCASCLLKCL</sequence>
<protein>
    <recommendedName>
        <fullName evidence="7">Cysteine/Histidine-rich C1 domain family protein</fullName>
    </recommendedName>
</protein>
<dbReference type="InterPro" id="IPR053192">
    <property type="entry name" value="Vacuole_Formation_Reg"/>
</dbReference>
<evidence type="ECO:0000259" key="3">
    <source>
        <dbReference type="Pfam" id="PF03107"/>
    </source>
</evidence>
<feature type="domain" description="DC1" evidence="3">
    <location>
        <begin position="372"/>
        <end position="422"/>
    </location>
</feature>
<evidence type="ECO:0000313" key="5">
    <source>
        <dbReference type="EMBL" id="CAA0403323.1"/>
    </source>
</evidence>
<dbReference type="InterPro" id="IPR046349">
    <property type="entry name" value="C1-like_sf"/>
</dbReference>
<proteinExistence type="predicted"/>
<evidence type="ECO:0008006" key="7">
    <source>
        <dbReference type="Google" id="ProtNLM"/>
    </source>
</evidence>
<keyword evidence="1" id="KW-0677">Repeat</keyword>
<dbReference type="PANTHER" id="PTHR32410">
    <property type="entry name" value="CYSTEINE/HISTIDINE-RICH C1 DOMAIN FAMILY PROTEIN"/>
    <property type="match status" value="1"/>
</dbReference>
<reference evidence="5 6" key="1">
    <citation type="submission" date="2019-12" db="EMBL/GenBank/DDBJ databases">
        <authorList>
            <person name="Jiao W.-B."/>
            <person name="Schneeberger K."/>
        </authorList>
    </citation>
    <scope>NUCLEOTIDE SEQUENCE [LARGE SCALE GENOMIC DNA]</scope>
    <source>
        <strain evidence="6">cv. C24</strain>
    </source>
</reference>
<evidence type="ECO:0000313" key="6">
    <source>
        <dbReference type="Proteomes" id="UP000434276"/>
    </source>
</evidence>
<dbReference type="ExpressionAtlas" id="A0A5S9Y5H5">
    <property type="expression patterns" value="baseline and differential"/>
</dbReference>
<dbReference type="Pfam" id="PF03107">
    <property type="entry name" value="C1_2"/>
    <property type="match status" value="6"/>
</dbReference>
<dbReference type="Pfam" id="PF22926">
    <property type="entry name" value="C1-like_CT"/>
    <property type="match status" value="1"/>
</dbReference>
<evidence type="ECO:0000256" key="1">
    <source>
        <dbReference type="ARBA" id="ARBA00022737"/>
    </source>
</evidence>